<comment type="caution">
    <text evidence="1">The sequence shown here is derived from an EMBL/GenBank/DDBJ whole genome shotgun (WGS) entry which is preliminary data.</text>
</comment>
<evidence type="ECO:0000313" key="2">
    <source>
        <dbReference type="Proteomes" id="UP001595900"/>
    </source>
</evidence>
<name>A0ABV8QAN6_9MICO</name>
<accession>A0ABV8QAN6</accession>
<evidence type="ECO:0000313" key="1">
    <source>
        <dbReference type="EMBL" id="MFC4244364.1"/>
    </source>
</evidence>
<keyword evidence="2" id="KW-1185">Reference proteome</keyword>
<dbReference type="Proteomes" id="UP001595900">
    <property type="component" value="Unassembled WGS sequence"/>
</dbReference>
<organism evidence="1 2">
    <name type="scientific">Gryllotalpicola reticulitermitis</name>
    <dbReference type="NCBI Taxonomy" id="1184153"/>
    <lineage>
        <taxon>Bacteria</taxon>
        <taxon>Bacillati</taxon>
        <taxon>Actinomycetota</taxon>
        <taxon>Actinomycetes</taxon>
        <taxon>Micrococcales</taxon>
        <taxon>Microbacteriaceae</taxon>
        <taxon>Gryllotalpicola</taxon>
    </lineage>
</organism>
<protein>
    <submittedName>
        <fullName evidence="1">Uncharacterized protein</fullName>
    </submittedName>
</protein>
<dbReference type="RefSeq" id="WP_390229776.1">
    <property type="nucleotide sequence ID" value="NZ_JBHSCN010000006.1"/>
</dbReference>
<proteinExistence type="predicted"/>
<sequence>MEFNSGALRDAHGALRAYASTEDPKQFEPAHAALSTLVVTAQRRGDSAMAAELIEARNMLNYGPQGATDAEAVLDRIETR</sequence>
<reference evidence="2" key="1">
    <citation type="journal article" date="2019" name="Int. J. Syst. Evol. Microbiol.">
        <title>The Global Catalogue of Microorganisms (GCM) 10K type strain sequencing project: providing services to taxonomists for standard genome sequencing and annotation.</title>
        <authorList>
            <consortium name="The Broad Institute Genomics Platform"/>
            <consortium name="The Broad Institute Genome Sequencing Center for Infectious Disease"/>
            <person name="Wu L."/>
            <person name="Ma J."/>
        </authorList>
    </citation>
    <scope>NUCLEOTIDE SEQUENCE [LARGE SCALE GENOMIC DNA]</scope>
    <source>
        <strain evidence="2">CGMCC 1.10363</strain>
    </source>
</reference>
<gene>
    <name evidence="1" type="ORF">ACFOYW_13370</name>
</gene>
<dbReference type="EMBL" id="JBHSCN010000006">
    <property type="protein sequence ID" value="MFC4244364.1"/>
    <property type="molecule type" value="Genomic_DNA"/>
</dbReference>